<name>A0A4U8V1T0_STECR</name>
<evidence type="ECO:0000259" key="2">
    <source>
        <dbReference type="PROSITE" id="PS50238"/>
    </source>
</evidence>
<dbReference type="SUPFAM" id="SSF52540">
    <property type="entry name" value="P-loop containing nucleoside triphosphate hydrolases"/>
    <property type="match status" value="1"/>
</dbReference>
<dbReference type="PANTHER" id="PTHR46005">
    <property type="entry name" value="RHO GTPASE-ACTIVATING PROTEIN 190"/>
    <property type="match status" value="1"/>
</dbReference>
<evidence type="ECO:0000313" key="5">
    <source>
        <dbReference type="Proteomes" id="UP000298663"/>
    </source>
</evidence>
<dbReference type="GO" id="GO:0050770">
    <property type="term" value="P:regulation of axonogenesis"/>
    <property type="evidence" value="ECO:0007669"/>
    <property type="project" value="TreeGrafter"/>
</dbReference>
<dbReference type="PROSITE" id="PS50238">
    <property type="entry name" value="RHOGAP"/>
    <property type="match status" value="1"/>
</dbReference>
<dbReference type="GO" id="GO:0005096">
    <property type="term" value="F:GTPase activator activity"/>
    <property type="evidence" value="ECO:0007669"/>
    <property type="project" value="TreeGrafter"/>
</dbReference>
<evidence type="ECO:0000256" key="1">
    <source>
        <dbReference type="SAM" id="MobiDB-lite"/>
    </source>
</evidence>
<dbReference type="GO" id="GO:0008361">
    <property type="term" value="P:regulation of cell size"/>
    <property type="evidence" value="ECO:0007669"/>
    <property type="project" value="TreeGrafter"/>
</dbReference>
<feature type="compositionally biased region" description="Polar residues" evidence="1">
    <location>
        <begin position="1"/>
        <end position="23"/>
    </location>
</feature>
<feature type="compositionally biased region" description="Polar residues" evidence="1">
    <location>
        <begin position="1095"/>
        <end position="1110"/>
    </location>
</feature>
<feature type="region of interest" description="Disordered" evidence="1">
    <location>
        <begin position="1288"/>
        <end position="1309"/>
    </location>
</feature>
<evidence type="ECO:0000313" key="4">
    <source>
        <dbReference type="EMBL" id="TMS39851.1"/>
    </source>
</evidence>
<evidence type="ECO:0000259" key="3">
    <source>
        <dbReference type="PROSITE" id="PS51853"/>
    </source>
</evidence>
<dbReference type="GO" id="GO:0005829">
    <property type="term" value="C:cytosol"/>
    <property type="evidence" value="ECO:0007669"/>
    <property type="project" value="TreeGrafter"/>
</dbReference>
<feature type="region of interest" description="Disordered" evidence="1">
    <location>
        <begin position="1001"/>
        <end position="1047"/>
    </location>
</feature>
<dbReference type="InterPro" id="IPR027417">
    <property type="entry name" value="P-loop_NTPase"/>
</dbReference>
<keyword evidence="5" id="KW-1185">Reference proteome</keyword>
<dbReference type="STRING" id="34508.A0A4U8V1T0"/>
<dbReference type="PANTHER" id="PTHR46005:SF4">
    <property type="entry name" value="RHO GTPASE-ACTIVATING PROTEIN 190"/>
    <property type="match status" value="1"/>
</dbReference>
<dbReference type="Proteomes" id="UP000298663">
    <property type="component" value="Chromosome X"/>
</dbReference>
<dbReference type="InterPro" id="IPR051978">
    <property type="entry name" value="Rho-GAP_domain"/>
</dbReference>
<gene>
    <name evidence="4" type="ORF">L596_006318</name>
</gene>
<feature type="region of interest" description="Disordered" evidence="1">
    <location>
        <begin position="1"/>
        <end position="27"/>
    </location>
</feature>
<dbReference type="SMART" id="SM00324">
    <property type="entry name" value="RhoGAP"/>
    <property type="match status" value="1"/>
</dbReference>
<reference evidence="4 5" key="2">
    <citation type="journal article" date="2019" name="G3 (Bethesda)">
        <title>Hybrid Assembly of the Genome of the Entomopathogenic Nematode Steinernema carpocapsae Identifies the X-Chromosome.</title>
        <authorList>
            <person name="Serra L."/>
            <person name="Macchietto M."/>
            <person name="Macias-Munoz A."/>
            <person name="McGill C.J."/>
            <person name="Rodriguez I.M."/>
            <person name="Rodriguez B."/>
            <person name="Murad R."/>
            <person name="Mortazavi A."/>
        </authorList>
    </citation>
    <scope>NUCLEOTIDE SEQUENCE [LARGE SCALE GENOMIC DNA]</scope>
    <source>
        <strain evidence="4 5">ALL</strain>
    </source>
</reference>
<protein>
    <recommendedName>
        <fullName evidence="6">Rho-GAP domain-containing protein</fullName>
    </recommendedName>
</protein>
<proteinExistence type="predicted"/>
<feature type="compositionally biased region" description="Polar residues" evidence="1">
    <location>
        <begin position="1014"/>
        <end position="1034"/>
    </location>
</feature>
<dbReference type="SMART" id="SM00441">
    <property type="entry name" value="FF"/>
    <property type="match status" value="1"/>
</dbReference>
<feature type="domain" description="Rho-GAP" evidence="2">
    <location>
        <begin position="1450"/>
        <end position="1639"/>
    </location>
</feature>
<dbReference type="OrthoDB" id="9994905at2759"/>
<dbReference type="InterPro" id="IPR000198">
    <property type="entry name" value="RhoGAP_dom"/>
</dbReference>
<evidence type="ECO:0008006" key="6">
    <source>
        <dbReference type="Google" id="ProtNLM"/>
    </source>
</evidence>
<dbReference type="GO" id="GO:0007266">
    <property type="term" value="P:Rho protein signal transduction"/>
    <property type="evidence" value="ECO:0007669"/>
    <property type="project" value="TreeGrafter"/>
</dbReference>
<feature type="region of interest" description="Disordered" evidence="1">
    <location>
        <begin position="1068"/>
        <end position="1129"/>
    </location>
</feature>
<dbReference type="PROSITE" id="PS51853">
    <property type="entry name" value="PG2"/>
    <property type="match status" value="1"/>
</dbReference>
<accession>A0A4U8V1T0</accession>
<dbReference type="CDD" id="cd00882">
    <property type="entry name" value="Ras_like_GTPase"/>
    <property type="match status" value="1"/>
</dbReference>
<feature type="region of interest" description="Disordered" evidence="1">
    <location>
        <begin position="1337"/>
        <end position="1357"/>
    </location>
</feature>
<feature type="region of interest" description="Disordered" evidence="1">
    <location>
        <begin position="1232"/>
        <end position="1258"/>
    </location>
</feature>
<dbReference type="EMBL" id="CM016762">
    <property type="protein sequence ID" value="TMS39851.1"/>
    <property type="molecule type" value="Genomic_DNA"/>
</dbReference>
<dbReference type="InterPro" id="IPR008936">
    <property type="entry name" value="Rho_GTPase_activation_prot"/>
</dbReference>
<dbReference type="InterPro" id="IPR045786">
    <property type="entry name" value="RhoGAP_pG1_pG2"/>
</dbReference>
<dbReference type="Gene3D" id="1.10.555.10">
    <property type="entry name" value="Rho GTPase activation protein"/>
    <property type="match status" value="1"/>
</dbReference>
<reference evidence="4 5" key="1">
    <citation type="journal article" date="2015" name="Genome Biol.">
        <title>Comparative genomics of Steinernema reveals deeply conserved gene regulatory networks.</title>
        <authorList>
            <person name="Dillman A.R."/>
            <person name="Macchietto M."/>
            <person name="Porter C.F."/>
            <person name="Rogers A."/>
            <person name="Williams B."/>
            <person name="Antoshechkin I."/>
            <person name="Lee M.M."/>
            <person name="Goodwin Z."/>
            <person name="Lu X."/>
            <person name="Lewis E.E."/>
            <person name="Goodrich-Blair H."/>
            <person name="Stock S.P."/>
            <person name="Adams B.J."/>
            <person name="Sternberg P.W."/>
            <person name="Mortazavi A."/>
        </authorList>
    </citation>
    <scope>NUCLEOTIDE SEQUENCE [LARGE SCALE GENOMIC DNA]</scope>
    <source>
        <strain evidence="4 5">ALL</strain>
    </source>
</reference>
<sequence>MIGRSTGLNNDGSRPETTTNAPNAISDHRNVPTVAVIGLSGPDTIKGTEGVGKSALCNRFVRSNYGDFFEDHISTLSQTDFAGSPVINSDHWLYWGEGELENGTDDLMHGRTSHIRVIEQTEFLDDETFDTISSGSLSPYAKRATKTKLESRDKLMYICKEQLGLETDFDQRVLPEGKASIDAFIVIFDVSPVPHRSFDKQIDVLVPILTNALKTKKPVFIAATKCDHSDGNGQRALQKMLQRKEFKAMAIPVIEVSAVANINVIELLSLIAHTVDKCRCKPKILPYSEALRVQNERRLAIKRYYSTLLRELMPLNEWPAKRATWKHLKTRYNISHHPHFDQFVATFGIKAAQQLYQQYVDEAREHWMQTKLQSHLPRLHNVFLQLIGMERVWDLEWSQAAAIIKAHPLYDEHFQPLGNLANEFDPAVVVDRGEVDSRLPAELLLSADAQRSFHSYQKAVEKEFRRERQEEDFVRLLTECSQVTPGCPLSDVQIFLQGSPAFDCLQFNHAQQVYDHYQADLIRKAELDFTELLLEKIQLFADVVVARRSGGSHNRPLLGLEEDEMIRIREILQEDLRYRQLSRLFELRDKMISEYACFVSYPLVQNCHAQARCTDAVVHEAFPSQFYRTKFCDKSSSSIISLDVAVIGRDTVASEFVNAVRRMEGMNGTIDCEYGLVKIPCKILDDMSVPRSGELSQSVVILIDSLDAVANAQRFLSSQRILFPPIFLPICDPSHFDLLPSLHLQANQLAESYAGVFIPSSRDFDEVDGSLQNSSDELSPLFRKDYVARILSSVCCSQLDHRRVDLRVQFSLMCGDQYPLGSLLSGIFTKCSPAVQSSASAGFATVDIGLSNPKRAVRLSLRVCAYHSWLLNKQVQPIHGHVLVYSARRRASLAHATAAAQSLILSAPASCKHAVGQSILIIAVADVTDFFNDEDANALLTEGSELANRIGAVFVTISPEGTDHGHSVAYMEFFERIYAIQQHLEQLNVAHLEKQLSEALNTSSNSSSSHDRNCNVSSDVCSENGNQVPGTSVIPSDEASTTSRESVNSSSFIIHSLSNGASSATAFATGGQQTAPESGFASPSGNKPKDDSVGLPTTMSADRSRASTNQSRKSNGSTSAGSSSNLAPLATPEPVEICSEYMCVKDALPNGSEPVYASVKNFETFRSNSVSASTNVSKASKLNKKISRIRGNSDKRGLASFSSESSSLTPAAHCSVPGSGVQLTSFGFYLPKSGKRQSPPPVPPKPMLRSAGDLKKLHPPEQSLLKRSSRLHSMSAESLLSITPKTKWNAPRAEDPSARFLGRGSKKVSPVDGGGIIRRVASSFRFKKFQPTISGPKEVTINEQPATSHKDSSWKSKLPSSPIMEYDLCLIARRRAGPPHPRHPSHHRTTRCPMCFPGSRRALLSGTRELVRWMSTGKARRCSRRPSRSRAWRSARRTACFPSSSQNASHSLRRHFFVHTVGQNPQIGNIWEGGLEMEGLYRVPGNQAQVVQLEKEFTANPNVSFQELDVPVHAVATALKNFFSNLPSPVIPTVVQNALIVGSGPTFEDDRDDEIRRFRKIFFEKMPKVNRAVLQYFLSHINRVASMSKENAMDKRNLAKVWWPTLFRPEFDTFEMLSGAITKIESATFFIFCHSEAIMYF</sequence>
<dbReference type="Pfam" id="PF23083">
    <property type="entry name" value="FF_RHG35_4th"/>
    <property type="match status" value="1"/>
</dbReference>
<dbReference type="InterPro" id="IPR057284">
    <property type="entry name" value="FF_RHG35_4th"/>
</dbReference>
<organism evidence="4 5">
    <name type="scientific">Steinernema carpocapsae</name>
    <name type="common">Entomopathogenic nematode</name>
    <dbReference type="NCBI Taxonomy" id="34508"/>
    <lineage>
        <taxon>Eukaryota</taxon>
        <taxon>Metazoa</taxon>
        <taxon>Ecdysozoa</taxon>
        <taxon>Nematoda</taxon>
        <taxon>Chromadorea</taxon>
        <taxon>Rhabditida</taxon>
        <taxon>Tylenchina</taxon>
        <taxon>Panagrolaimomorpha</taxon>
        <taxon>Strongyloidoidea</taxon>
        <taxon>Steinernematidae</taxon>
        <taxon>Steinernema</taxon>
    </lineage>
</organism>
<dbReference type="SUPFAM" id="SSF48350">
    <property type="entry name" value="GTPase activation domain, GAP"/>
    <property type="match status" value="1"/>
</dbReference>
<dbReference type="Pfam" id="PF19518">
    <property type="entry name" value="RhoGAP_pG1_pG2"/>
    <property type="match status" value="1"/>
</dbReference>
<dbReference type="InterPro" id="IPR039006">
    <property type="entry name" value="RhoGAP_pG2"/>
</dbReference>
<dbReference type="Gene3D" id="3.40.50.300">
    <property type="entry name" value="P-loop containing nucleotide triphosphate hydrolases"/>
    <property type="match status" value="1"/>
</dbReference>
<feature type="domain" description="PG2 pseudoGTPase" evidence="3">
    <location>
        <begin position="807"/>
        <end position="983"/>
    </location>
</feature>
<dbReference type="InterPro" id="IPR002713">
    <property type="entry name" value="FF_domain"/>
</dbReference>
<feature type="compositionally biased region" description="Low complexity" evidence="1">
    <location>
        <begin position="1111"/>
        <end position="1125"/>
    </location>
</feature>
<dbReference type="Pfam" id="PF00620">
    <property type="entry name" value="RhoGAP"/>
    <property type="match status" value="1"/>
</dbReference>